<accession>J9GGF3</accession>
<dbReference type="AlphaFoldDB" id="J9GGF3"/>
<organism evidence="1">
    <name type="scientific">gut metagenome</name>
    <dbReference type="NCBI Taxonomy" id="749906"/>
    <lineage>
        <taxon>unclassified sequences</taxon>
        <taxon>metagenomes</taxon>
        <taxon>organismal metagenomes</taxon>
    </lineage>
</organism>
<reference evidence="1" key="1">
    <citation type="journal article" date="2012" name="PLoS ONE">
        <title>Gene sets for utilization of primary and secondary nutrition supplies in the distal gut of endangered iberian lynx.</title>
        <authorList>
            <person name="Alcaide M."/>
            <person name="Messina E."/>
            <person name="Richter M."/>
            <person name="Bargiela R."/>
            <person name="Peplies J."/>
            <person name="Huws S.A."/>
            <person name="Newbold C.J."/>
            <person name="Golyshin P.N."/>
            <person name="Simon M.A."/>
            <person name="Lopez G."/>
            <person name="Yakimov M.M."/>
            <person name="Ferrer M."/>
        </authorList>
    </citation>
    <scope>NUCLEOTIDE SEQUENCE</scope>
</reference>
<gene>
    <name evidence="1" type="ORF">EVA_05873</name>
</gene>
<protein>
    <submittedName>
        <fullName evidence="1">Uncharacterized protein</fullName>
    </submittedName>
</protein>
<sequence length="158" mass="18902">MLFFLFEIRFLTIRQHIQHIIPVFFHYIIFSRILNTRNKMFCLSYSTFLHNSIICRNLRTINCTPVLKRLFYLYWIPLKCQLPLRISFCVRSSDSLYLGYICPPSIRLHTFSLTHVAMVKGFKLRSAAMEYSVFLDIRRKIHLLAFCYSARIFIFTAV</sequence>
<comment type="caution">
    <text evidence="1">The sequence shown here is derived from an EMBL/GenBank/DDBJ whole genome shotgun (WGS) entry which is preliminary data.</text>
</comment>
<evidence type="ECO:0000313" key="1">
    <source>
        <dbReference type="EMBL" id="EJX06019.1"/>
    </source>
</evidence>
<name>J9GGF3_9ZZZZ</name>
<proteinExistence type="predicted"/>
<dbReference type="EMBL" id="AMCI01001291">
    <property type="protein sequence ID" value="EJX06019.1"/>
    <property type="molecule type" value="Genomic_DNA"/>
</dbReference>